<dbReference type="EMBL" id="CAJVPG010000444">
    <property type="protein sequence ID" value="CAG8421542.1"/>
    <property type="molecule type" value="Genomic_DNA"/>
</dbReference>
<evidence type="ECO:0000313" key="4">
    <source>
        <dbReference type="Proteomes" id="UP001152649"/>
    </source>
</evidence>
<keyword evidence="4" id="KW-1185">Reference proteome</keyword>
<comment type="caution">
    <text evidence="3">The sequence shown here is derived from an EMBL/GenBank/DDBJ whole genome shotgun (WGS) entry which is preliminary data.</text>
</comment>
<evidence type="ECO:0000259" key="2">
    <source>
        <dbReference type="Pfam" id="PF24494"/>
    </source>
</evidence>
<sequence length="801" mass="91013">MPFECSSPPSTLPEYAAFVYSSHLDFPAYFPNPHVPPMRLFRRASKMAPVKFAWKTKPKVARRLRSSQLDKPPKNPRLRWDREKRFVLCCMDRFCLYNQHQTEKIFSHIFRWHLNERGFMDVVPFRTLHTQLNWMENTSHVDWEHAQEIRFERSAKGLEIMNKIRSAAAALGIRLQEKRSHATHALGQISVVTPHTVPETHTSAMPSPSHSSGSRTLTFRQSPIANQISNRVEPTASVPAPVPFSADWIFSNRVEPTASVPAPVPFSADWNFSDRVEPIASVSAPVPVSPDWNFSDRVEPTASVPAPVPVSPDWNFSDRVESTASVPVPRDWNFLPARPQSGLGTPITEQQSNSSDSEQGYNEPVVTSHRKTCIWCHQDPENDFQIPESEGQIEDTEVPDEVPIHIPGKQLEEPDLEGLHPEKIPPLLYRWFNEDSQGENSNEGFISGLFCEEPSFNREDISDDEFEEHFIHHVTREETPTPFISTSASPLTPIHRAINSDKPASVVVFDTTKLQTPVFYAHPIARHTNTFTQKWKGYGEYLIWGEVPSNAIVFMCPISEVEQLAANHSDINRLLLLRFLREAQFCTRVLWDRLGRKKKPAYKSGRTFGKSLFLLDFPRLYWEHVAAGFMRYWGWTREEDRVNFLKGMKSELPYSIELSDSESEEAPIPHFQRSRRSPPCSDMDFAPPSNFMHSDSSSESEESAQSANESGIMEVRSETADDEHFSTHESMSSFGFLTGSSRRQRRDGIRSVRMLQRGVSSSALQNEISPDVSDQVPSQPVVDRAGVGDIMVFQGGDWSPL</sequence>
<name>A0A9W4NXB0_9EURO</name>
<dbReference type="AlphaFoldDB" id="A0A9W4NXB0"/>
<evidence type="ECO:0000313" key="3">
    <source>
        <dbReference type="EMBL" id="CAG8421542.1"/>
    </source>
</evidence>
<dbReference type="Pfam" id="PF24494">
    <property type="entry name" value="DUF7587"/>
    <property type="match status" value="1"/>
</dbReference>
<feature type="region of interest" description="Disordered" evidence="1">
    <location>
        <begin position="758"/>
        <end position="781"/>
    </location>
</feature>
<protein>
    <recommendedName>
        <fullName evidence="2">DUF7587 domain-containing protein</fullName>
    </recommendedName>
</protein>
<dbReference type="InterPro" id="IPR056009">
    <property type="entry name" value="DUF7587"/>
</dbReference>
<feature type="compositionally biased region" description="Polar residues" evidence="1">
    <location>
        <begin position="347"/>
        <end position="360"/>
    </location>
</feature>
<feature type="region of interest" description="Disordered" evidence="1">
    <location>
        <begin position="331"/>
        <end position="363"/>
    </location>
</feature>
<feature type="compositionally biased region" description="Polar residues" evidence="1">
    <location>
        <begin position="728"/>
        <end position="741"/>
    </location>
</feature>
<reference evidence="3" key="1">
    <citation type="submission" date="2021-07" db="EMBL/GenBank/DDBJ databases">
        <authorList>
            <person name="Branca A.L. A."/>
        </authorList>
    </citation>
    <scope>NUCLEOTIDE SEQUENCE</scope>
</reference>
<evidence type="ECO:0000256" key="1">
    <source>
        <dbReference type="SAM" id="MobiDB-lite"/>
    </source>
</evidence>
<feature type="domain" description="DUF7587" evidence="2">
    <location>
        <begin position="424"/>
        <end position="560"/>
    </location>
</feature>
<feature type="region of interest" description="Disordered" evidence="1">
    <location>
        <begin position="660"/>
        <end position="745"/>
    </location>
</feature>
<dbReference type="OrthoDB" id="5397734at2759"/>
<gene>
    <name evidence="3" type="ORF">PSALAMII_LOCUS9923</name>
</gene>
<proteinExistence type="predicted"/>
<dbReference type="Proteomes" id="UP001152649">
    <property type="component" value="Unassembled WGS sequence"/>
</dbReference>
<organism evidence="3 4">
    <name type="scientific">Penicillium salamii</name>
    <dbReference type="NCBI Taxonomy" id="1612424"/>
    <lineage>
        <taxon>Eukaryota</taxon>
        <taxon>Fungi</taxon>
        <taxon>Dikarya</taxon>
        <taxon>Ascomycota</taxon>
        <taxon>Pezizomycotina</taxon>
        <taxon>Eurotiomycetes</taxon>
        <taxon>Eurotiomycetidae</taxon>
        <taxon>Eurotiales</taxon>
        <taxon>Aspergillaceae</taxon>
        <taxon>Penicillium</taxon>
    </lineage>
</organism>
<accession>A0A9W4NXB0</accession>
<feature type="compositionally biased region" description="Polar residues" evidence="1">
    <location>
        <begin position="758"/>
        <end position="768"/>
    </location>
</feature>
<feature type="compositionally biased region" description="Basic and acidic residues" evidence="1">
    <location>
        <begin position="715"/>
        <end position="727"/>
    </location>
</feature>